<evidence type="ECO:0000313" key="1">
    <source>
        <dbReference type="EMBL" id="MFC3880699.1"/>
    </source>
</evidence>
<proteinExistence type="predicted"/>
<protein>
    <submittedName>
        <fullName evidence="1">Uncharacterized protein</fullName>
    </submittedName>
</protein>
<gene>
    <name evidence="1" type="ORF">ACFOSV_10945</name>
</gene>
<accession>A0ABV8ASP4</accession>
<dbReference type="Proteomes" id="UP001595805">
    <property type="component" value="Unassembled WGS sequence"/>
</dbReference>
<sequence>MENERLDLDLWMNQELIKRQNRLKSQMWAMFSELGNTLASHPLVRHHPNSKGVKLSQGNNLVGYPYHVLDLIRDFDPKNGLNIRVLNWFGHGFYLIVYLGAGRIANLPLDYLNQKLKYSTADDPFDYPGMILEKLYTNPKSFEITPVGLQTWFKAIEANHSKEEMRTRIANSTIKILDILNRSVV</sequence>
<reference evidence="2" key="1">
    <citation type="journal article" date="2019" name="Int. J. Syst. Evol. Microbiol.">
        <title>The Global Catalogue of Microorganisms (GCM) 10K type strain sequencing project: providing services to taxonomists for standard genome sequencing and annotation.</title>
        <authorList>
            <consortium name="The Broad Institute Genomics Platform"/>
            <consortium name="The Broad Institute Genome Sequencing Center for Infectious Disease"/>
            <person name="Wu L."/>
            <person name="Ma J."/>
        </authorList>
    </citation>
    <scope>NUCLEOTIDE SEQUENCE [LARGE SCALE GENOMIC DNA]</scope>
    <source>
        <strain evidence="2">CCUG 60523</strain>
    </source>
</reference>
<keyword evidence="2" id="KW-1185">Reference proteome</keyword>
<organism evidence="1 2">
    <name type="scientific">Algoriphagus namhaensis</name>
    <dbReference type="NCBI Taxonomy" id="915353"/>
    <lineage>
        <taxon>Bacteria</taxon>
        <taxon>Pseudomonadati</taxon>
        <taxon>Bacteroidota</taxon>
        <taxon>Cytophagia</taxon>
        <taxon>Cytophagales</taxon>
        <taxon>Cyclobacteriaceae</taxon>
        <taxon>Algoriphagus</taxon>
    </lineage>
</organism>
<name>A0ABV8ASP4_9BACT</name>
<comment type="caution">
    <text evidence="1">The sequence shown here is derived from an EMBL/GenBank/DDBJ whole genome shotgun (WGS) entry which is preliminary data.</text>
</comment>
<evidence type="ECO:0000313" key="2">
    <source>
        <dbReference type="Proteomes" id="UP001595805"/>
    </source>
</evidence>
<dbReference type="EMBL" id="JBHRZS010000007">
    <property type="protein sequence ID" value="MFC3880699.1"/>
    <property type="molecule type" value="Genomic_DNA"/>
</dbReference>
<dbReference type="RefSeq" id="WP_377906055.1">
    <property type="nucleotide sequence ID" value="NZ_JBHRZS010000007.1"/>
</dbReference>